<dbReference type="Proteomes" id="UP001143543">
    <property type="component" value="Unassembled WGS sequence"/>
</dbReference>
<dbReference type="Gene3D" id="2.40.70.10">
    <property type="entry name" value="Acid Proteases"/>
    <property type="match status" value="1"/>
</dbReference>
<evidence type="ECO:0000313" key="2">
    <source>
        <dbReference type="Proteomes" id="UP001143543"/>
    </source>
</evidence>
<dbReference type="InterPro" id="IPR034122">
    <property type="entry name" value="Retropepsin-like_bacterial"/>
</dbReference>
<evidence type="ECO:0000313" key="1">
    <source>
        <dbReference type="EMBL" id="GLB50733.1"/>
    </source>
</evidence>
<protein>
    <recommendedName>
        <fullName evidence="3">Acid protease</fullName>
    </recommendedName>
</protein>
<keyword evidence="2" id="KW-1185">Reference proteome</keyword>
<dbReference type="Pfam" id="PF13650">
    <property type="entry name" value="Asp_protease_2"/>
    <property type="match status" value="1"/>
</dbReference>
<gene>
    <name evidence="1" type="ORF">Y10_31010</name>
</gene>
<dbReference type="PROSITE" id="PS00141">
    <property type="entry name" value="ASP_PROTEASE"/>
    <property type="match status" value="1"/>
</dbReference>
<reference evidence="1" key="1">
    <citation type="submission" date="2022-07" db="EMBL/GenBank/DDBJ databases">
        <title>Taxonomy of Novel Oxalotrophic and Methylotrophic Bacteria.</title>
        <authorList>
            <person name="Sahin N."/>
            <person name="Tani A."/>
        </authorList>
    </citation>
    <scope>NUCLEOTIDE SEQUENCE</scope>
    <source>
        <strain evidence="1">Y10</strain>
    </source>
</reference>
<organism evidence="1 2">
    <name type="scientific">Neptunitalea lumnitzerae</name>
    <dbReference type="NCBI Taxonomy" id="2965509"/>
    <lineage>
        <taxon>Bacteria</taxon>
        <taxon>Pseudomonadati</taxon>
        <taxon>Bacteroidota</taxon>
        <taxon>Flavobacteriia</taxon>
        <taxon>Flavobacteriales</taxon>
        <taxon>Flavobacteriaceae</taxon>
        <taxon>Neptunitalea</taxon>
    </lineage>
</organism>
<accession>A0ABQ5MMZ4</accession>
<dbReference type="EMBL" id="BRVO01000004">
    <property type="protein sequence ID" value="GLB50733.1"/>
    <property type="molecule type" value="Genomic_DNA"/>
</dbReference>
<dbReference type="CDD" id="cd05483">
    <property type="entry name" value="retropepsin_like_bacteria"/>
    <property type="match status" value="1"/>
</dbReference>
<dbReference type="SUPFAM" id="SSF50630">
    <property type="entry name" value="Acid proteases"/>
    <property type="match status" value="1"/>
</dbReference>
<name>A0ABQ5MMZ4_9FLAO</name>
<proteinExistence type="predicted"/>
<dbReference type="InterPro" id="IPR021109">
    <property type="entry name" value="Peptidase_aspartic_dom_sf"/>
</dbReference>
<evidence type="ECO:0008006" key="3">
    <source>
        <dbReference type="Google" id="ProtNLM"/>
    </source>
</evidence>
<sequence>MRTVKNNYNSHLTMEQNLKEFLLAKGYNKIPLSFTNTNHFELRAHLNGIQGRFILDTGASNTCIGLDCVDHFKLFAEDSEIKASGAGGNNLLTKVSKNNVLHIKGWSKRKLEVVVFDLTHVNQALTMHDALPVHGIIGADVLKKGKAVIDYKKKNLYLK</sequence>
<comment type="caution">
    <text evidence="1">The sequence shown here is derived from an EMBL/GenBank/DDBJ whole genome shotgun (WGS) entry which is preliminary data.</text>
</comment>
<dbReference type="InterPro" id="IPR001969">
    <property type="entry name" value="Aspartic_peptidase_AS"/>
</dbReference>